<reference evidence="15 16" key="1">
    <citation type="submission" date="2023-12" db="EMBL/GenBank/DDBJ databases">
        <title>A high-quality genome assembly for Dillenia turbinata (Dilleniales).</title>
        <authorList>
            <person name="Chanderbali A."/>
        </authorList>
    </citation>
    <scope>NUCLEOTIDE SEQUENCE [LARGE SCALE GENOMIC DNA]</scope>
    <source>
        <strain evidence="15">LSX21</strain>
        <tissue evidence="15">Leaf</tissue>
    </source>
</reference>
<keyword evidence="16" id="KW-1185">Reference proteome</keyword>
<feature type="compositionally biased region" description="Basic and acidic residues" evidence="13">
    <location>
        <begin position="383"/>
        <end position="395"/>
    </location>
</feature>
<comment type="caution">
    <text evidence="15">The sequence shown here is derived from an EMBL/GenBank/DDBJ whole genome shotgun (WGS) entry which is preliminary data.</text>
</comment>
<keyword evidence="7" id="KW-0269">Exonuclease</keyword>
<accession>A0AAN8YZP3</accession>
<dbReference type="SUPFAM" id="SSF56281">
    <property type="entry name" value="Metallo-hydrolase/oxidoreductase"/>
    <property type="match status" value="1"/>
</dbReference>
<evidence type="ECO:0000256" key="1">
    <source>
        <dbReference type="ARBA" id="ARBA00004123"/>
    </source>
</evidence>
<evidence type="ECO:0000256" key="10">
    <source>
        <dbReference type="ARBA" id="ARBA00023242"/>
    </source>
</evidence>
<comment type="subcellular location">
    <subcellularLocation>
        <location evidence="1">Nucleus</location>
    </subcellularLocation>
</comment>
<dbReference type="Pfam" id="PF07522">
    <property type="entry name" value="DRMBL"/>
    <property type="match status" value="1"/>
</dbReference>
<feature type="region of interest" description="Disordered" evidence="13">
    <location>
        <begin position="383"/>
        <end position="403"/>
    </location>
</feature>
<keyword evidence="6" id="KW-0378">Hydrolase</keyword>
<evidence type="ECO:0000256" key="6">
    <source>
        <dbReference type="ARBA" id="ARBA00022801"/>
    </source>
</evidence>
<dbReference type="GO" id="GO:0006310">
    <property type="term" value="P:DNA recombination"/>
    <property type="evidence" value="ECO:0007669"/>
    <property type="project" value="UniProtKB-KW"/>
</dbReference>
<dbReference type="GO" id="GO:0036297">
    <property type="term" value="P:interstrand cross-link repair"/>
    <property type="evidence" value="ECO:0007669"/>
    <property type="project" value="TreeGrafter"/>
</dbReference>
<keyword evidence="3" id="KW-0540">Nuclease</keyword>
<evidence type="ECO:0000313" key="16">
    <source>
        <dbReference type="Proteomes" id="UP001370490"/>
    </source>
</evidence>
<name>A0AAN8YZP3_9MAGN</name>
<feature type="domain" description="DNA repair metallo-beta-lactamase" evidence="14">
    <location>
        <begin position="221"/>
        <end position="345"/>
    </location>
</feature>
<evidence type="ECO:0000256" key="7">
    <source>
        <dbReference type="ARBA" id="ARBA00022839"/>
    </source>
</evidence>
<keyword evidence="4" id="KW-0255">Endonuclease</keyword>
<evidence type="ECO:0000256" key="13">
    <source>
        <dbReference type="SAM" id="MobiDB-lite"/>
    </source>
</evidence>
<protein>
    <recommendedName>
        <fullName evidence="11">Protein artemis</fullName>
    </recommendedName>
    <alternativeName>
        <fullName evidence="12">DNA cross-link repair 1C protein</fullName>
    </alternativeName>
</protein>
<dbReference type="AlphaFoldDB" id="A0AAN8YZP3"/>
<evidence type="ECO:0000256" key="11">
    <source>
        <dbReference type="ARBA" id="ARBA00039759"/>
    </source>
</evidence>
<dbReference type="GO" id="GO:0005634">
    <property type="term" value="C:nucleus"/>
    <property type="evidence" value="ECO:0007669"/>
    <property type="project" value="UniProtKB-SubCell"/>
</dbReference>
<dbReference type="Gene3D" id="3.60.15.10">
    <property type="entry name" value="Ribonuclease Z/Hydroxyacylglutathione hydrolase-like"/>
    <property type="match status" value="1"/>
</dbReference>
<dbReference type="GO" id="GO:0006303">
    <property type="term" value="P:double-strand break repair via nonhomologous end joining"/>
    <property type="evidence" value="ECO:0007669"/>
    <property type="project" value="TreeGrafter"/>
</dbReference>
<dbReference type="GO" id="GO:0035312">
    <property type="term" value="F:5'-3' DNA exonuclease activity"/>
    <property type="evidence" value="ECO:0007669"/>
    <property type="project" value="TreeGrafter"/>
</dbReference>
<keyword evidence="8" id="KW-0233">DNA recombination</keyword>
<evidence type="ECO:0000256" key="12">
    <source>
        <dbReference type="ARBA" id="ARBA00042677"/>
    </source>
</evidence>
<evidence type="ECO:0000313" key="15">
    <source>
        <dbReference type="EMBL" id="KAK6918947.1"/>
    </source>
</evidence>
<evidence type="ECO:0000256" key="5">
    <source>
        <dbReference type="ARBA" id="ARBA00022763"/>
    </source>
</evidence>
<dbReference type="Gene3D" id="3.40.50.12650">
    <property type="match status" value="1"/>
</dbReference>
<dbReference type="PANTHER" id="PTHR23240">
    <property type="entry name" value="DNA CROSS-LINK REPAIR PROTEIN PSO2/SNM1-RELATED"/>
    <property type="match status" value="1"/>
</dbReference>
<keyword evidence="10" id="KW-0539">Nucleus</keyword>
<proteinExistence type="inferred from homology"/>
<dbReference type="GO" id="GO:0003684">
    <property type="term" value="F:damaged DNA binding"/>
    <property type="evidence" value="ECO:0007669"/>
    <property type="project" value="TreeGrafter"/>
</dbReference>
<evidence type="ECO:0000256" key="2">
    <source>
        <dbReference type="ARBA" id="ARBA00010304"/>
    </source>
</evidence>
<evidence type="ECO:0000256" key="8">
    <source>
        <dbReference type="ARBA" id="ARBA00023172"/>
    </source>
</evidence>
<comment type="similarity">
    <text evidence="2">Belongs to the DNA repair metallo-beta-lactamase (DRMBL) family.</text>
</comment>
<evidence type="ECO:0000256" key="9">
    <source>
        <dbReference type="ARBA" id="ARBA00023204"/>
    </source>
</evidence>
<keyword evidence="9" id="KW-0234">DNA repair</keyword>
<gene>
    <name evidence="15" type="ORF">RJ641_017369</name>
</gene>
<evidence type="ECO:0000256" key="4">
    <source>
        <dbReference type="ARBA" id="ARBA00022759"/>
    </source>
</evidence>
<sequence length="447" mass="51035">MERGLISMDRWSEGSQVYFLTHLHSDHTNGLSSTWRRGPIFCSRITAKLFPFKFPNFDLSLLRILDIGSWTSVSLLSPSAGSKTFVQVMAIDAHHCPGALMYLFRGEFGYMLYTGDFRWEITSKRARVGMTMLLNALEGHRLDMLNLDNTYCNPSYYFPSRKLAAQKVVDVIAAHPEHDIVIGIDRLGKEDLLVHIAQALKIKIWVWPERLQTMHLLGFHDIFTTKTSSTRVRAVPRYSFSIETLEGLNSMRPTIGIMPSGLPWVVKPHQVNGSRFSSLLSVSPHKGKLLLNGTNPIVVEKLIRNSEFVERSHEYIYSIPYSDHSCFNEIKEFVRLIKPLNVKGIVSSSSCYVDPLYHLAHLFSATKPLHLRKLLPQQLEKFRREERDESMETTKPESMLGSDNWTEAGWKRTMSGNINIPASRLSRVSVIRRSQRGVKIVEDDFPA</sequence>
<dbReference type="GO" id="GO:0004519">
    <property type="term" value="F:endonuclease activity"/>
    <property type="evidence" value="ECO:0007669"/>
    <property type="project" value="UniProtKB-KW"/>
</dbReference>
<dbReference type="EMBL" id="JBAMMX010000022">
    <property type="protein sequence ID" value="KAK6918947.1"/>
    <property type="molecule type" value="Genomic_DNA"/>
</dbReference>
<organism evidence="15 16">
    <name type="scientific">Dillenia turbinata</name>
    <dbReference type="NCBI Taxonomy" id="194707"/>
    <lineage>
        <taxon>Eukaryota</taxon>
        <taxon>Viridiplantae</taxon>
        <taxon>Streptophyta</taxon>
        <taxon>Embryophyta</taxon>
        <taxon>Tracheophyta</taxon>
        <taxon>Spermatophyta</taxon>
        <taxon>Magnoliopsida</taxon>
        <taxon>eudicotyledons</taxon>
        <taxon>Gunneridae</taxon>
        <taxon>Pentapetalae</taxon>
        <taxon>Dilleniales</taxon>
        <taxon>Dilleniaceae</taxon>
        <taxon>Dillenia</taxon>
    </lineage>
</organism>
<dbReference type="Proteomes" id="UP001370490">
    <property type="component" value="Unassembled WGS sequence"/>
</dbReference>
<evidence type="ECO:0000259" key="14">
    <source>
        <dbReference type="Pfam" id="PF07522"/>
    </source>
</evidence>
<evidence type="ECO:0000256" key="3">
    <source>
        <dbReference type="ARBA" id="ARBA00022722"/>
    </source>
</evidence>
<dbReference type="InterPro" id="IPR011084">
    <property type="entry name" value="DRMBL"/>
</dbReference>
<dbReference type="PANTHER" id="PTHR23240:SF8">
    <property type="entry name" value="PROTEIN ARTEMIS"/>
    <property type="match status" value="1"/>
</dbReference>
<keyword evidence="5" id="KW-0227">DNA damage</keyword>
<dbReference type="InterPro" id="IPR036866">
    <property type="entry name" value="RibonucZ/Hydroxyglut_hydro"/>
</dbReference>